<protein>
    <submittedName>
        <fullName evidence="3">PKD domain</fullName>
    </submittedName>
</protein>
<proteinExistence type="predicted"/>
<gene>
    <name evidence="3" type="ORF">NCTC11661_01126</name>
</gene>
<reference evidence="3 4" key="1">
    <citation type="submission" date="2018-06" db="EMBL/GenBank/DDBJ databases">
        <authorList>
            <consortium name="Pathogen Informatics"/>
            <person name="Doyle S."/>
        </authorList>
    </citation>
    <scope>NUCLEOTIDE SEQUENCE [LARGE SCALE GENOMIC DNA]</scope>
    <source>
        <strain evidence="3 4">NCTC11661</strain>
    </source>
</reference>
<dbReference type="Gene3D" id="2.60.40.10">
    <property type="entry name" value="Immunoglobulins"/>
    <property type="match status" value="2"/>
</dbReference>
<accession>A0A376C0J5</accession>
<organism evidence="3 4">
    <name type="scientific">Bergeyella zoohelcum</name>
    <dbReference type="NCBI Taxonomy" id="1015"/>
    <lineage>
        <taxon>Bacteria</taxon>
        <taxon>Pseudomonadati</taxon>
        <taxon>Bacteroidota</taxon>
        <taxon>Flavobacteriia</taxon>
        <taxon>Flavobacteriales</taxon>
        <taxon>Weeksellaceae</taxon>
        <taxon>Bergeyella</taxon>
    </lineage>
</organism>
<dbReference type="EMBL" id="UFTJ01000002">
    <property type="protein sequence ID" value="SSZ55728.1"/>
    <property type="molecule type" value="Genomic_DNA"/>
</dbReference>
<dbReference type="InterPro" id="IPR013783">
    <property type="entry name" value="Ig-like_fold"/>
</dbReference>
<evidence type="ECO:0000259" key="2">
    <source>
        <dbReference type="PROSITE" id="PS50093"/>
    </source>
</evidence>
<dbReference type="InterPro" id="IPR000601">
    <property type="entry name" value="PKD_dom"/>
</dbReference>
<keyword evidence="1" id="KW-0812">Transmembrane</keyword>
<name>A0A376C0J5_9FLAO</name>
<feature type="domain" description="PKD" evidence="2">
    <location>
        <begin position="67"/>
        <end position="99"/>
    </location>
</feature>
<feature type="domain" description="PKD" evidence="2">
    <location>
        <begin position="142"/>
        <end position="179"/>
    </location>
</feature>
<dbReference type="InterPro" id="IPR035986">
    <property type="entry name" value="PKD_dom_sf"/>
</dbReference>
<evidence type="ECO:0000313" key="3">
    <source>
        <dbReference type="EMBL" id="SSZ55728.1"/>
    </source>
</evidence>
<evidence type="ECO:0000256" key="1">
    <source>
        <dbReference type="SAM" id="Phobius"/>
    </source>
</evidence>
<keyword evidence="1" id="KW-1133">Transmembrane helix</keyword>
<dbReference type="PROSITE" id="PS50093">
    <property type="entry name" value="PKD"/>
    <property type="match status" value="2"/>
</dbReference>
<dbReference type="CDD" id="cd00146">
    <property type="entry name" value="PKD"/>
    <property type="match status" value="2"/>
</dbReference>
<keyword evidence="1" id="KW-0472">Membrane</keyword>
<dbReference type="RefSeq" id="WP_002688979.1">
    <property type="nucleotide sequence ID" value="NZ_UFTJ01000002.1"/>
</dbReference>
<evidence type="ECO:0000313" key="4">
    <source>
        <dbReference type="Proteomes" id="UP000255515"/>
    </source>
</evidence>
<dbReference type="AlphaFoldDB" id="A0A376C0J5"/>
<feature type="transmembrane region" description="Helical" evidence="1">
    <location>
        <begin position="12"/>
        <end position="29"/>
    </location>
</feature>
<dbReference type="SUPFAM" id="SSF49299">
    <property type="entry name" value="PKD domain"/>
    <property type="match status" value="2"/>
</dbReference>
<dbReference type="Pfam" id="PF18911">
    <property type="entry name" value="PKD_4"/>
    <property type="match status" value="1"/>
</dbReference>
<dbReference type="Proteomes" id="UP000255515">
    <property type="component" value="Unassembled WGS sequence"/>
</dbReference>
<sequence length="304" mass="34671">MNYVQKNRNTILLISAGVVLITALIIWAMQNKEYTSDDVMANVYPISLNVGDSLNFEDSSPFGEKRKWIFGDGYETAQKKGTHIYSKAGFYPVTLIIDDKFNKTFNVLVAQGASKVDEPTPSIIEAPIQARQFENVLFRAISDDAKMFTWRFGETGNIDSKDQVATYAYKTPGSYVVTLYTDKDSDPIIHQINILPSYPALEEELDSTAPTQEEVFSKINDDFRKHLQHIANGDNFNYHYNYLKNTYLCRKDNISVTVNDKNNSFYNYCMGLRFDKSNIIQEAKTTVDTEQNCVTKVEVKQSKQ</sequence>